<keyword evidence="3" id="KW-1185">Reference proteome</keyword>
<feature type="compositionally biased region" description="Basic and acidic residues" evidence="1">
    <location>
        <begin position="89"/>
        <end position="101"/>
    </location>
</feature>
<sequence length="116" mass="13346">MDKLKPKYNLSNPNDVQELIDLLQTGDFSDIEVGAGESEEEDEIVMNQEYRRVGRGPYSLSTMEFGPDDNQEPEESKDDNNDELNTEEGNEHLTEQHKIDNRVAWIKGTFQTVERV</sequence>
<reference evidence="2 3" key="1">
    <citation type="journal article" date="2024" name="BMC Genomics">
        <title>De novo assembly and annotation of Popillia japonica's genome with initial clues to its potential as an invasive pest.</title>
        <authorList>
            <person name="Cucini C."/>
            <person name="Boschi S."/>
            <person name="Funari R."/>
            <person name="Cardaioli E."/>
            <person name="Iannotti N."/>
            <person name="Marturano G."/>
            <person name="Paoli F."/>
            <person name="Bruttini M."/>
            <person name="Carapelli A."/>
            <person name="Frati F."/>
            <person name="Nardi F."/>
        </authorList>
    </citation>
    <scope>NUCLEOTIDE SEQUENCE [LARGE SCALE GENOMIC DNA]</scope>
    <source>
        <strain evidence="2">DMR45628</strain>
    </source>
</reference>
<accession>A0AAW1HYV8</accession>
<evidence type="ECO:0000256" key="1">
    <source>
        <dbReference type="SAM" id="MobiDB-lite"/>
    </source>
</evidence>
<dbReference type="Proteomes" id="UP001458880">
    <property type="component" value="Unassembled WGS sequence"/>
</dbReference>
<feature type="compositionally biased region" description="Acidic residues" evidence="1">
    <location>
        <begin position="66"/>
        <end position="88"/>
    </location>
</feature>
<organism evidence="2 3">
    <name type="scientific">Popillia japonica</name>
    <name type="common">Japanese beetle</name>
    <dbReference type="NCBI Taxonomy" id="7064"/>
    <lineage>
        <taxon>Eukaryota</taxon>
        <taxon>Metazoa</taxon>
        <taxon>Ecdysozoa</taxon>
        <taxon>Arthropoda</taxon>
        <taxon>Hexapoda</taxon>
        <taxon>Insecta</taxon>
        <taxon>Pterygota</taxon>
        <taxon>Neoptera</taxon>
        <taxon>Endopterygota</taxon>
        <taxon>Coleoptera</taxon>
        <taxon>Polyphaga</taxon>
        <taxon>Scarabaeiformia</taxon>
        <taxon>Scarabaeidae</taxon>
        <taxon>Rutelinae</taxon>
        <taxon>Popillia</taxon>
    </lineage>
</organism>
<dbReference type="EMBL" id="JASPKY010000817">
    <property type="protein sequence ID" value="KAK9681387.1"/>
    <property type="molecule type" value="Genomic_DNA"/>
</dbReference>
<protein>
    <submittedName>
        <fullName evidence="2">Uncharacterized protein</fullName>
    </submittedName>
</protein>
<comment type="caution">
    <text evidence="2">The sequence shown here is derived from an EMBL/GenBank/DDBJ whole genome shotgun (WGS) entry which is preliminary data.</text>
</comment>
<name>A0AAW1HYV8_POPJA</name>
<evidence type="ECO:0000313" key="2">
    <source>
        <dbReference type="EMBL" id="KAK9681387.1"/>
    </source>
</evidence>
<feature type="region of interest" description="Disordered" evidence="1">
    <location>
        <begin position="55"/>
        <end position="101"/>
    </location>
</feature>
<dbReference type="AlphaFoldDB" id="A0AAW1HYV8"/>
<evidence type="ECO:0000313" key="3">
    <source>
        <dbReference type="Proteomes" id="UP001458880"/>
    </source>
</evidence>
<proteinExistence type="predicted"/>
<gene>
    <name evidence="2" type="ORF">QE152_g38349</name>
</gene>